<dbReference type="SUPFAM" id="SSF52091">
    <property type="entry name" value="SpoIIaa-like"/>
    <property type="match status" value="1"/>
</dbReference>
<evidence type="ECO:0000313" key="3">
    <source>
        <dbReference type="EMBL" id="MFC5003728.1"/>
    </source>
</evidence>
<keyword evidence="1" id="KW-0418">Kinase</keyword>
<name>A0ABV9W823_9ACTN</name>
<dbReference type="InterPro" id="IPR003594">
    <property type="entry name" value="HATPase_dom"/>
</dbReference>
<reference evidence="4" key="1">
    <citation type="journal article" date="2019" name="Int. J. Syst. Evol. Microbiol.">
        <title>The Global Catalogue of Microorganisms (GCM) 10K type strain sequencing project: providing services to taxonomists for standard genome sequencing and annotation.</title>
        <authorList>
            <consortium name="The Broad Institute Genomics Platform"/>
            <consortium name="The Broad Institute Genome Sequencing Center for Infectious Disease"/>
            <person name="Wu L."/>
            <person name="Ma J."/>
        </authorList>
    </citation>
    <scope>NUCLEOTIDE SEQUENCE [LARGE SCALE GENOMIC DNA]</scope>
    <source>
        <strain evidence="4">CGMCC 4.7152</strain>
    </source>
</reference>
<proteinExistence type="predicted"/>
<dbReference type="Pfam" id="PF01740">
    <property type="entry name" value="STAS"/>
    <property type="match status" value="1"/>
</dbReference>
<evidence type="ECO:0000256" key="1">
    <source>
        <dbReference type="ARBA" id="ARBA00022527"/>
    </source>
</evidence>
<dbReference type="InterPro" id="IPR036513">
    <property type="entry name" value="STAS_dom_sf"/>
</dbReference>
<organism evidence="3 4">
    <name type="scientific">Dactylosporangium cerinum</name>
    <dbReference type="NCBI Taxonomy" id="1434730"/>
    <lineage>
        <taxon>Bacteria</taxon>
        <taxon>Bacillati</taxon>
        <taxon>Actinomycetota</taxon>
        <taxon>Actinomycetes</taxon>
        <taxon>Micromonosporales</taxon>
        <taxon>Micromonosporaceae</taxon>
        <taxon>Dactylosporangium</taxon>
    </lineage>
</organism>
<gene>
    <name evidence="3" type="ORF">ACFPIJ_38630</name>
</gene>
<accession>A0ABV9W823</accession>
<dbReference type="PROSITE" id="PS50801">
    <property type="entry name" value="STAS"/>
    <property type="match status" value="1"/>
</dbReference>
<keyword evidence="1" id="KW-0808">Transferase</keyword>
<dbReference type="Proteomes" id="UP001595912">
    <property type="component" value="Unassembled WGS sequence"/>
</dbReference>
<dbReference type="SUPFAM" id="SSF55874">
    <property type="entry name" value="ATPase domain of HSP90 chaperone/DNA topoisomerase II/histidine kinase"/>
    <property type="match status" value="1"/>
</dbReference>
<dbReference type="EMBL" id="JBHSIU010000054">
    <property type="protein sequence ID" value="MFC5003728.1"/>
    <property type="molecule type" value="Genomic_DNA"/>
</dbReference>
<feature type="domain" description="STAS" evidence="2">
    <location>
        <begin position="17"/>
        <end position="116"/>
    </location>
</feature>
<keyword evidence="4" id="KW-1185">Reference proteome</keyword>
<protein>
    <submittedName>
        <fullName evidence="3">STAS domain-containing protein</fullName>
    </submittedName>
</protein>
<dbReference type="RefSeq" id="WP_380122958.1">
    <property type="nucleotide sequence ID" value="NZ_JBHSIU010000054.1"/>
</dbReference>
<dbReference type="InterPro" id="IPR050267">
    <property type="entry name" value="Anti-sigma-factor_SerPK"/>
</dbReference>
<dbReference type="Gene3D" id="3.30.565.10">
    <property type="entry name" value="Histidine kinase-like ATPase, C-terminal domain"/>
    <property type="match status" value="1"/>
</dbReference>
<dbReference type="CDD" id="cd07043">
    <property type="entry name" value="STAS_anti-anti-sigma_factors"/>
    <property type="match status" value="1"/>
</dbReference>
<evidence type="ECO:0000259" key="2">
    <source>
        <dbReference type="PROSITE" id="PS50801"/>
    </source>
</evidence>
<keyword evidence="1" id="KW-0723">Serine/threonine-protein kinase</keyword>
<dbReference type="InterPro" id="IPR002645">
    <property type="entry name" value="STAS_dom"/>
</dbReference>
<dbReference type="InterPro" id="IPR036890">
    <property type="entry name" value="HATPase_C_sf"/>
</dbReference>
<evidence type="ECO:0000313" key="4">
    <source>
        <dbReference type="Proteomes" id="UP001595912"/>
    </source>
</evidence>
<dbReference type="Gene3D" id="3.30.750.24">
    <property type="entry name" value="STAS domain"/>
    <property type="match status" value="1"/>
</dbReference>
<sequence length="251" mass="26836">MTVEPVLACDLERGFPVSVVRANGRLSIASAPMLRRAVLKALADQPELILLDVSGLRAEDDLALTALPMLARQSAADGIAMIVTGPPTALRRQLEAMAVTRWVTVAESRASALDLHAHAPGPLRAALQLPAHPSATTAARRLVDDACRRWRITYLADIAGLVVTELVANSVLHAGTPMRLLLSLREHHLHVSVRDGSSRLPRPMTADEDLESGRGLLIIEGLAAAWGSVAVAGGKVVWVTLQRARQPSDPR</sequence>
<dbReference type="PANTHER" id="PTHR35526">
    <property type="entry name" value="ANTI-SIGMA-F FACTOR RSBW-RELATED"/>
    <property type="match status" value="1"/>
</dbReference>
<dbReference type="PANTHER" id="PTHR35526:SF3">
    <property type="entry name" value="ANTI-SIGMA-F FACTOR RSBW"/>
    <property type="match status" value="1"/>
</dbReference>
<dbReference type="CDD" id="cd16936">
    <property type="entry name" value="HATPase_RsbW-like"/>
    <property type="match status" value="1"/>
</dbReference>
<dbReference type="Pfam" id="PF13581">
    <property type="entry name" value="HATPase_c_2"/>
    <property type="match status" value="1"/>
</dbReference>
<comment type="caution">
    <text evidence="3">The sequence shown here is derived from an EMBL/GenBank/DDBJ whole genome shotgun (WGS) entry which is preliminary data.</text>
</comment>